<feature type="signal peptide" evidence="1">
    <location>
        <begin position="1"/>
        <end position="26"/>
    </location>
</feature>
<name>A0A5J5BZ75_9ASTE</name>
<feature type="chain" id="PRO_5023846723" description="Root meristem growth factor 9" evidence="1">
    <location>
        <begin position="27"/>
        <end position="74"/>
    </location>
</feature>
<dbReference type="AlphaFoldDB" id="A0A5J5BZ75"/>
<dbReference type="Pfam" id="PF21529">
    <property type="entry name" value="GLV1-2"/>
    <property type="match status" value="1"/>
</dbReference>
<dbReference type="EMBL" id="CM018032">
    <property type="protein sequence ID" value="KAA8546932.1"/>
    <property type="molecule type" value="Genomic_DNA"/>
</dbReference>
<organism evidence="2 3">
    <name type="scientific">Nyssa sinensis</name>
    <dbReference type="NCBI Taxonomy" id="561372"/>
    <lineage>
        <taxon>Eukaryota</taxon>
        <taxon>Viridiplantae</taxon>
        <taxon>Streptophyta</taxon>
        <taxon>Embryophyta</taxon>
        <taxon>Tracheophyta</taxon>
        <taxon>Spermatophyta</taxon>
        <taxon>Magnoliopsida</taxon>
        <taxon>eudicotyledons</taxon>
        <taxon>Gunneridae</taxon>
        <taxon>Pentapetalae</taxon>
        <taxon>asterids</taxon>
        <taxon>Cornales</taxon>
        <taxon>Nyssaceae</taxon>
        <taxon>Nyssa</taxon>
    </lineage>
</organism>
<sequence>MAMVACRRLVLVAFLLLCFIFITARARSLRTDINGAEKGHDMFIPKEDGVPDSTTEELVAMDYTPATKKPPIHN</sequence>
<reference evidence="2 3" key="1">
    <citation type="submission" date="2019-09" db="EMBL/GenBank/DDBJ databases">
        <title>A chromosome-level genome assembly of the Chinese tupelo Nyssa sinensis.</title>
        <authorList>
            <person name="Yang X."/>
            <person name="Kang M."/>
            <person name="Yang Y."/>
            <person name="Xiong H."/>
            <person name="Wang M."/>
            <person name="Zhang Z."/>
            <person name="Wang Z."/>
            <person name="Wu H."/>
            <person name="Ma T."/>
            <person name="Liu J."/>
            <person name="Xi Z."/>
        </authorList>
    </citation>
    <scope>NUCLEOTIDE SEQUENCE [LARGE SCALE GENOMIC DNA]</scope>
    <source>
        <strain evidence="2">J267</strain>
        <tissue evidence="2">Leaf</tissue>
    </source>
</reference>
<proteinExistence type="predicted"/>
<dbReference type="OrthoDB" id="1625577at2759"/>
<evidence type="ECO:0000256" key="1">
    <source>
        <dbReference type="SAM" id="SignalP"/>
    </source>
</evidence>
<evidence type="ECO:0008006" key="4">
    <source>
        <dbReference type="Google" id="ProtNLM"/>
    </source>
</evidence>
<dbReference type="Proteomes" id="UP000325577">
    <property type="component" value="Linkage Group LG1"/>
</dbReference>
<gene>
    <name evidence="2" type="ORF">F0562_003361</name>
</gene>
<evidence type="ECO:0000313" key="3">
    <source>
        <dbReference type="Proteomes" id="UP000325577"/>
    </source>
</evidence>
<accession>A0A5J5BZ75</accession>
<evidence type="ECO:0000313" key="2">
    <source>
        <dbReference type="EMBL" id="KAA8546932.1"/>
    </source>
</evidence>
<keyword evidence="3" id="KW-1185">Reference proteome</keyword>
<dbReference type="InterPro" id="IPR049306">
    <property type="entry name" value="GLV1-2"/>
</dbReference>
<protein>
    <recommendedName>
        <fullName evidence="4">Root meristem growth factor 9</fullName>
    </recommendedName>
</protein>
<keyword evidence="1" id="KW-0732">Signal</keyword>